<organism evidence="1 2">
    <name type="scientific">Aldrovandia affinis</name>
    <dbReference type="NCBI Taxonomy" id="143900"/>
    <lineage>
        <taxon>Eukaryota</taxon>
        <taxon>Metazoa</taxon>
        <taxon>Chordata</taxon>
        <taxon>Craniata</taxon>
        <taxon>Vertebrata</taxon>
        <taxon>Euteleostomi</taxon>
        <taxon>Actinopterygii</taxon>
        <taxon>Neopterygii</taxon>
        <taxon>Teleostei</taxon>
        <taxon>Notacanthiformes</taxon>
        <taxon>Halosauridae</taxon>
        <taxon>Aldrovandia</taxon>
    </lineage>
</organism>
<protein>
    <submittedName>
        <fullName evidence="1">Uncharacterized protein</fullName>
    </submittedName>
</protein>
<gene>
    <name evidence="1" type="ORF">AAFF_G00006710</name>
</gene>
<evidence type="ECO:0000313" key="2">
    <source>
        <dbReference type="Proteomes" id="UP001221898"/>
    </source>
</evidence>
<name>A0AAD7X3R1_9TELE</name>
<reference evidence="1" key="1">
    <citation type="journal article" date="2023" name="Science">
        <title>Genome structures resolve the early diversification of teleost fishes.</title>
        <authorList>
            <person name="Parey E."/>
            <person name="Louis A."/>
            <person name="Montfort J."/>
            <person name="Bouchez O."/>
            <person name="Roques C."/>
            <person name="Iampietro C."/>
            <person name="Lluch J."/>
            <person name="Castinel A."/>
            <person name="Donnadieu C."/>
            <person name="Desvignes T."/>
            <person name="Floi Bucao C."/>
            <person name="Jouanno E."/>
            <person name="Wen M."/>
            <person name="Mejri S."/>
            <person name="Dirks R."/>
            <person name="Jansen H."/>
            <person name="Henkel C."/>
            <person name="Chen W.J."/>
            <person name="Zahm M."/>
            <person name="Cabau C."/>
            <person name="Klopp C."/>
            <person name="Thompson A.W."/>
            <person name="Robinson-Rechavi M."/>
            <person name="Braasch I."/>
            <person name="Lecointre G."/>
            <person name="Bobe J."/>
            <person name="Postlethwait J.H."/>
            <person name="Berthelot C."/>
            <person name="Roest Crollius H."/>
            <person name="Guiguen Y."/>
        </authorList>
    </citation>
    <scope>NUCLEOTIDE SEQUENCE</scope>
    <source>
        <strain evidence="1">NC1722</strain>
    </source>
</reference>
<accession>A0AAD7X3R1</accession>
<keyword evidence="2" id="KW-1185">Reference proteome</keyword>
<evidence type="ECO:0000313" key="1">
    <source>
        <dbReference type="EMBL" id="KAJ8419172.1"/>
    </source>
</evidence>
<proteinExistence type="predicted"/>
<dbReference type="EMBL" id="JAINUG010000001">
    <property type="protein sequence ID" value="KAJ8419172.1"/>
    <property type="molecule type" value="Genomic_DNA"/>
</dbReference>
<sequence>MVPHVAVEQEQWLFPGTAGEPRVRGGAGVARGRYSSARLPAPFPGSAGRTWGAPGSGRSALHALAGANNIWRCIQMRGFA</sequence>
<dbReference type="Proteomes" id="UP001221898">
    <property type="component" value="Unassembled WGS sequence"/>
</dbReference>
<comment type="caution">
    <text evidence="1">The sequence shown here is derived from an EMBL/GenBank/DDBJ whole genome shotgun (WGS) entry which is preliminary data.</text>
</comment>
<dbReference type="AlphaFoldDB" id="A0AAD7X3R1"/>